<comment type="caution">
    <text evidence="5">The sequence shown here is derived from an EMBL/GenBank/DDBJ whole genome shotgun (WGS) entry which is preliminary data.</text>
</comment>
<dbReference type="PRINTS" id="PR00598">
    <property type="entry name" value="HTHMARR"/>
</dbReference>
<dbReference type="SMART" id="SM00347">
    <property type="entry name" value="HTH_MARR"/>
    <property type="match status" value="1"/>
</dbReference>
<dbReference type="PROSITE" id="PS50995">
    <property type="entry name" value="HTH_MARR_2"/>
    <property type="match status" value="1"/>
</dbReference>
<dbReference type="InterPro" id="IPR036388">
    <property type="entry name" value="WH-like_DNA-bd_sf"/>
</dbReference>
<dbReference type="InterPro" id="IPR039422">
    <property type="entry name" value="MarR/SlyA-like"/>
</dbReference>
<dbReference type="PANTHER" id="PTHR33164">
    <property type="entry name" value="TRANSCRIPTIONAL REGULATOR, MARR FAMILY"/>
    <property type="match status" value="1"/>
</dbReference>
<evidence type="ECO:0000256" key="2">
    <source>
        <dbReference type="ARBA" id="ARBA00023125"/>
    </source>
</evidence>
<dbReference type="EMBL" id="JADOEL010000015">
    <property type="protein sequence ID" value="MBF8179131.1"/>
    <property type="molecule type" value="Genomic_DNA"/>
</dbReference>
<dbReference type="InterPro" id="IPR036390">
    <property type="entry name" value="WH_DNA-bd_sf"/>
</dbReference>
<keyword evidence="1" id="KW-0805">Transcription regulation</keyword>
<dbReference type="PANTHER" id="PTHR33164:SF43">
    <property type="entry name" value="HTH-TYPE TRANSCRIPTIONAL REPRESSOR YETL"/>
    <property type="match status" value="1"/>
</dbReference>
<proteinExistence type="predicted"/>
<name>A0ABS0EWC0_9BURK</name>
<evidence type="ECO:0000256" key="3">
    <source>
        <dbReference type="ARBA" id="ARBA00023163"/>
    </source>
</evidence>
<dbReference type="InterPro" id="IPR000835">
    <property type="entry name" value="HTH_MarR-typ"/>
</dbReference>
<dbReference type="Gene3D" id="1.10.10.10">
    <property type="entry name" value="Winged helix-like DNA-binding domain superfamily/Winged helix DNA-binding domain"/>
    <property type="match status" value="1"/>
</dbReference>
<organism evidence="5 6">
    <name type="scientific">Herminiimonas contaminans</name>
    <dbReference type="NCBI Taxonomy" id="1111140"/>
    <lineage>
        <taxon>Bacteria</taxon>
        <taxon>Pseudomonadati</taxon>
        <taxon>Pseudomonadota</taxon>
        <taxon>Betaproteobacteria</taxon>
        <taxon>Burkholderiales</taxon>
        <taxon>Oxalobacteraceae</taxon>
        <taxon>Herminiimonas</taxon>
    </lineage>
</organism>
<gene>
    <name evidence="5" type="ORF">IXC47_15715</name>
</gene>
<keyword evidence="2" id="KW-0238">DNA-binding</keyword>
<evidence type="ECO:0000256" key="1">
    <source>
        <dbReference type="ARBA" id="ARBA00023015"/>
    </source>
</evidence>
<dbReference type="PROSITE" id="PS01117">
    <property type="entry name" value="HTH_MARR_1"/>
    <property type="match status" value="1"/>
</dbReference>
<dbReference type="Pfam" id="PF12802">
    <property type="entry name" value="MarR_2"/>
    <property type="match status" value="1"/>
</dbReference>
<protein>
    <submittedName>
        <fullName evidence="5">MarR family transcriptional regulator</fullName>
    </submittedName>
</protein>
<reference evidence="5 6" key="1">
    <citation type="submission" date="2020-11" db="EMBL/GenBank/DDBJ databases">
        <title>WGS of Herminiimonas contaminans strain Marseille-Q4544 isolated from planarians Schmidtea mediterranea.</title>
        <authorList>
            <person name="Kangale L."/>
        </authorList>
    </citation>
    <scope>NUCLEOTIDE SEQUENCE [LARGE SCALE GENOMIC DNA]</scope>
    <source>
        <strain evidence="5 6">Marseille-Q4544</strain>
    </source>
</reference>
<evidence type="ECO:0000313" key="5">
    <source>
        <dbReference type="EMBL" id="MBF8179131.1"/>
    </source>
</evidence>
<dbReference type="SUPFAM" id="SSF46785">
    <property type="entry name" value="Winged helix' DNA-binding domain"/>
    <property type="match status" value="1"/>
</dbReference>
<feature type="domain" description="HTH marR-type" evidence="4">
    <location>
        <begin position="1"/>
        <end position="136"/>
    </location>
</feature>
<keyword evidence="3" id="KW-0804">Transcription</keyword>
<evidence type="ECO:0000259" key="4">
    <source>
        <dbReference type="PROSITE" id="PS50995"/>
    </source>
</evidence>
<sequence length="175" mass="18740">MNLMQARNVFGAVSLALADEILHDTTLHAPEAGPAGSALALIGHRPGLSIRTLAESVALTHAGAVRLVDRLESEGLIERRTHATDGRTRALYLTEAGEKASSSVLQARDSVLERGFAALTKDEQQMLGQLAERMLRAAVRDEDHSVRVCRLCDISSCPDCPVDAELKSRQCASAA</sequence>
<accession>A0ABS0EWC0</accession>
<evidence type="ECO:0000313" key="6">
    <source>
        <dbReference type="Proteomes" id="UP000657372"/>
    </source>
</evidence>
<dbReference type="Proteomes" id="UP000657372">
    <property type="component" value="Unassembled WGS sequence"/>
</dbReference>
<keyword evidence="6" id="KW-1185">Reference proteome</keyword>
<dbReference type="InterPro" id="IPR023187">
    <property type="entry name" value="Tscrpt_reg_MarR-type_CS"/>
</dbReference>